<reference evidence="4 5" key="2">
    <citation type="journal article" date="2009" name="Stand. Genomic Sci.">
        <title>Complete genome sequence of Staphylothermus marinus Stetter and Fiala 1986 type strain F1.</title>
        <authorList>
            <person name="Anderson I.J."/>
            <person name="Sun H."/>
            <person name="Lapidus A."/>
            <person name="Copeland A."/>
            <person name="Glavina Del Rio T."/>
            <person name="Tice H."/>
            <person name="Dalin E."/>
            <person name="Lucas S."/>
            <person name="Barry K."/>
            <person name="Land M."/>
            <person name="Richardson P."/>
            <person name="Huber H."/>
            <person name="Kyrpides N.C."/>
        </authorList>
    </citation>
    <scope>NUCLEOTIDE SEQUENCE [LARGE SCALE GENOMIC DNA]</scope>
    <source>
        <strain evidence="5">ATCC 43588 / DSM 3639 / JCM 9404 / F1</strain>
    </source>
</reference>
<protein>
    <recommendedName>
        <fullName evidence="3">CRM domain-containing protein</fullName>
    </recommendedName>
</protein>
<dbReference type="SUPFAM" id="SSF75471">
    <property type="entry name" value="YhbY-like"/>
    <property type="match status" value="1"/>
</dbReference>
<sequence length="122" mass="14308">MSPLRLEKKIYDKDIWRKIKDRKAGKVDVQLGKKGLTQGFINEVKARLEKHGVVKIRMLKSYVKSTNTDRRETAKIIAKVLGAKLIEVRGYTFIIARNKDKYRSLKIVGEKENSRDRKWLQH</sequence>
<dbReference type="InterPro" id="IPR035920">
    <property type="entry name" value="YhbY-like_sf"/>
</dbReference>
<keyword evidence="5" id="KW-1185">Reference proteome</keyword>
<accession>A3DNH0</accession>
<dbReference type="PANTHER" id="PTHR40065">
    <property type="entry name" value="RNA-BINDING PROTEIN YHBY"/>
    <property type="match status" value="1"/>
</dbReference>
<dbReference type="HOGENOM" id="CLU_095994_3_1_2"/>
<dbReference type="STRING" id="399550.Smar_1083"/>
<dbReference type="RefSeq" id="WP_011839371.1">
    <property type="nucleotide sequence ID" value="NC_009033.1"/>
</dbReference>
<dbReference type="InterPro" id="IPR051925">
    <property type="entry name" value="RNA-binding_domain"/>
</dbReference>
<keyword evidence="1 2" id="KW-0694">RNA-binding</keyword>
<dbReference type="KEGG" id="smr:Smar_1083"/>
<dbReference type="Gene3D" id="3.30.110.60">
    <property type="entry name" value="YhbY-like"/>
    <property type="match status" value="1"/>
</dbReference>
<dbReference type="Pfam" id="PF01985">
    <property type="entry name" value="CRS1_YhbY"/>
    <property type="match status" value="1"/>
</dbReference>
<evidence type="ECO:0000256" key="1">
    <source>
        <dbReference type="ARBA" id="ARBA00022884"/>
    </source>
</evidence>
<dbReference type="InterPro" id="IPR001890">
    <property type="entry name" value="RNA-binding_CRM"/>
</dbReference>
<name>A3DNH0_STAMF</name>
<organism evidence="4 5">
    <name type="scientific">Staphylothermus marinus (strain ATCC 43588 / DSM 3639 / JCM 9404 / F1)</name>
    <dbReference type="NCBI Taxonomy" id="399550"/>
    <lineage>
        <taxon>Archaea</taxon>
        <taxon>Thermoproteota</taxon>
        <taxon>Thermoprotei</taxon>
        <taxon>Desulfurococcales</taxon>
        <taxon>Desulfurococcaceae</taxon>
        <taxon>Staphylothermus</taxon>
    </lineage>
</organism>
<feature type="domain" description="CRM" evidence="3">
    <location>
        <begin position="8"/>
        <end position="108"/>
    </location>
</feature>
<dbReference type="GeneID" id="4907668"/>
<dbReference type="PANTHER" id="PTHR40065:SF3">
    <property type="entry name" value="RNA-BINDING PROTEIN YHBY"/>
    <property type="match status" value="1"/>
</dbReference>
<dbReference type="AlphaFoldDB" id="A3DNH0"/>
<evidence type="ECO:0000256" key="2">
    <source>
        <dbReference type="PROSITE-ProRule" id="PRU00626"/>
    </source>
</evidence>
<reference evidence="5" key="1">
    <citation type="journal article" date="2009" name="BMC Genomics">
        <title>The complete genome sequence of Staphylothermus marinus reveals differences in sulfur metabolism among heterotrophic Crenarchaeota.</title>
        <authorList>
            <person name="Anderson I.J."/>
            <person name="Dharmarajan L."/>
            <person name="Rodriguez J."/>
            <person name="Hooper S."/>
            <person name="Porat I."/>
            <person name="Ulrich L.E."/>
            <person name="Elkins J.G."/>
            <person name="Mavromatis K."/>
            <person name="Sun H."/>
            <person name="Land M."/>
            <person name="Lapidus A."/>
            <person name="Lucas S."/>
            <person name="Barry K."/>
            <person name="Huber H."/>
            <person name="Zhulin I.B."/>
            <person name="Whitman W.B."/>
            <person name="Mukhopadhyay B."/>
            <person name="Woese C."/>
            <person name="Bristow J."/>
            <person name="Kyrpides N."/>
        </authorList>
    </citation>
    <scope>NUCLEOTIDE SEQUENCE [LARGE SCALE GENOMIC DNA]</scope>
    <source>
        <strain evidence="5">ATCC 43588 / DSM 3639 / JCM 9404 / F1</strain>
    </source>
</reference>
<evidence type="ECO:0000259" key="3">
    <source>
        <dbReference type="PROSITE" id="PS51295"/>
    </source>
</evidence>
<dbReference type="eggNOG" id="arCOG01346">
    <property type="taxonomic scope" value="Archaea"/>
</dbReference>
<dbReference type="OrthoDB" id="30785at2157"/>
<gene>
    <name evidence="4" type="ordered locus">Smar_1083</name>
</gene>
<dbReference type="EMBL" id="CP000575">
    <property type="protein sequence ID" value="ABN70180.1"/>
    <property type="molecule type" value="Genomic_DNA"/>
</dbReference>
<dbReference type="Proteomes" id="UP000000254">
    <property type="component" value="Chromosome"/>
</dbReference>
<dbReference type="PROSITE" id="PS51295">
    <property type="entry name" value="CRM"/>
    <property type="match status" value="1"/>
</dbReference>
<evidence type="ECO:0000313" key="4">
    <source>
        <dbReference type="EMBL" id="ABN70180.1"/>
    </source>
</evidence>
<proteinExistence type="predicted"/>
<dbReference type="GO" id="GO:0003723">
    <property type="term" value="F:RNA binding"/>
    <property type="evidence" value="ECO:0007669"/>
    <property type="project" value="UniProtKB-UniRule"/>
</dbReference>
<evidence type="ECO:0000313" key="5">
    <source>
        <dbReference type="Proteomes" id="UP000000254"/>
    </source>
</evidence>
<dbReference type="SMART" id="SM01103">
    <property type="entry name" value="CRS1_YhbY"/>
    <property type="match status" value="1"/>
</dbReference>